<feature type="modified residue" description="4-aspartylphosphate" evidence="5">
    <location>
        <position position="60"/>
    </location>
</feature>
<dbReference type="EMBL" id="BAABLD010000017">
    <property type="protein sequence ID" value="GAA5172429.1"/>
    <property type="molecule type" value="Genomic_DNA"/>
</dbReference>
<accession>A0ABP9R6R7</accession>
<proteinExistence type="predicted"/>
<dbReference type="SMART" id="SM00421">
    <property type="entry name" value="HTH_LUXR"/>
    <property type="match status" value="1"/>
</dbReference>
<reference evidence="9" key="1">
    <citation type="journal article" date="2019" name="Int. J. Syst. Evol. Microbiol.">
        <title>The Global Catalogue of Microorganisms (GCM) 10K type strain sequencing project: providing services to taxonomists for standard genome sequencing and annotation.</title>
        <authorList>
            <consortium name="The Broad Institute Genomics Platform"/>
            <consortium name="The Broad Institute Genome Sequencing Center for Infectious Disease"/>
            <person name="Wu L."/>
            <person name="Ma J."/>
        </authorList>
    </citation>
    <scope>NUCLEOTIDE SEQUENCE [LARGE SCALE GENOMIC DNA]</scope>
    <source>
        <strain evidence="9">JCM 18715</strain>
    </source>
</reference>
<keyword evidence="3" id="KW-0238">DNA-binding</keyword>
<evidence type="ECO:0000313" key="9">
    <source>
        <dbReference type="Proteomes" id="UP001500547"/>
    </source>
</evidence>
<keyword evidence="9" id="KW-1185">Reference proteome</keyword>
<evidence type="ECO:0000256" key="2">
    <source>
        <dbReference type="ARBA" id="ARBA00023015"/>
    </source>
</evidence>
<keyword evidence="2" id="KW-0805">Transcription regulation</keyword>
<evidence type="ECO:0000259" key="7">
    <source>
        <dbReference type="PROSITE" id="PS50110"/>
    </source>
</evidence>
<dbReference type="InterPro" id="IPR001789">
    <property type="entry name" value="Sig_transdc_resp-reg_receiver"/>
</dbReference>
<dbReference type="PANTHER" id="PTHR43214:SF41">
    <property type="entry name" value="NITRATE_NITRITE RESPONSE REGULATOR PROTEIN NARP"/>
    <property type="match status" value="1"/>
</dbReference>
<evidence type="ECO:0000256" key="3">
    <source>
        <dbReference type="ARBA" id="ARBA00023125"/>
    </source>
</evidence>
<keyword evidence="1 5" id="KW-0597">Phosphoprotein</keyword>
<evidence type="ECO:0000256" key="5">
    <source>
        <dbReference type="PROSITE-ProRule" id="PRU00169"/>
    </source>
</evidence>
<name>A0ABP9R6R7_9RHOO</name>
<sequence length="216" mass="23903">MHAMSQKIRVLIADDHAIIRHGLKQILSDTEDLEVVAEADGGVKALQVLRNTQSDVVLMDVSMPDRNGIDTLKLIKKEFPRLPVLMLSMHPEEQYAVRALRAGAAGYLSKQGAPEQLVTAIRQVAAGKKYVSAAVAEELANAIGEDVERPPHEKLSDREYQTLCMISSGKTLTQIAEQLNLSVKTVSVYRARLLEKMKLRNNAELTHYGLKHGLVE</sequence>
<dbReference type="InterPro" id="IPR016032">
    <property type="entry name" value="Sig_transdc_resp-reg_C-effctor"/>
</dbReference>
<dbReference type="InterPro" id="IPR039420">
    <property type="entry name" value="WalR-like"/>
</dbReference>
<dbReference type="PROSITE" id="PS50043">
    <property type="entry name" value="HTH_LUXR_2"/>
    <property type="match status" value="1"/>
</dbReference>
<organism evidence="8 9">
    <name type="scientific">Viridibacterium curvum</name>
    <dbReference type="NCBI Taxonomy" id="1101404"/>
    <lineage>
        <taxon>Bacteria</taxon>
        <taxon>Pseudomonadati</taxon>
        <taxon>Pseudomonadota</taxon>
        <taxon>Betaproteobacteria</taxon>
        <taxon>Rhodocyclales</taxon>
        <taxon>Rhodocyclaceae</taxon>
        <taxon>Viridibacterium</taxon>
    </lineage>
</organism>
<dbReference type="InterPro" id="IPR000792">
    <property type="entry name" value="Tscrpt_reg_LuxR_C"/>
</dbReference>
<evidence type="ECO:0000256" key="4">
    <source>
        <dbReference type="ARBA" id="ARBA00023163"/>
    </source>
</evidence>
<gene>
    <name evidence="8" type="primary">rqpR</name>
    <name evidence="8" type="ORF">GCM10025770_38570</name>
</gene>
<dbReference type="Proteomes" id="UP001500547">
    <property type="component" value="Unassembled WGS sequence"/>
</dbReference>
<dbReference type="SMART" id="SM00448">
    <property type="entry name" value="REC"/>
    <property type="match status" value="1"/>
</dbReference>
<protein>
    <submittedName>
        <fullName evidence="8">Response regulator transcription factor RqpR</fullName>
    </submittedName>
</protein>
<dbReference type="SUPFAM" id="SSF52172">
    <property type="entry name" value="CheY-like"/>
    <property type="match status" value="1"/>
</dbReference>
<keyword evidence="4" id="KW-0804">Transcription</keyword>
<dbReference type="CDD" id="cd06170">
    <property type="entry name" value="LuxR_C_like"/>
    <property type="match status" value="1"/>
</dbReference>
<feature type="domain" description="Response regulatory" evidence="7">
    <location>
        <begin position="9"/>
        <end position="125"/>
    </location>
</feature>
<evidence type="ECO:0000259" key="6">
    <source>
        <dbReference type="PROSITE" id="PS50043"/>
    </source>
</evidence>
<evidence type="ECO:0000256" key="1">
    <source>
        <dbReference type="ARBA" id="ARBA00022553"/>
    </source>
</evidence>
<dbReference type="Pfam" id="PF00196">
    <property type="entry name" value="GerE"/>
    <property type="match status" value="1"/>
</dbReference>
<dbReference type="InterPro" id="IPR058245">
    <property type="entry name" value="NreC/VraR/RcsB-like_REC"/>
</dbReference>
<dbReference type="PANTHER" id="PTHR43214">
    <property type="entry name" value="TWO-COMPONENT RESPONSE REGULATOR"/>
    <property type="match status" value="1"/>
</dbReference>
<dbReference type="SUPFAM" id="SSF46894">
    <property type="entry name" value="C-terminal effector domain of the bipartite response regulators"/>
    <property type="match status" value="1"/>
</dbReference>
<dbReference type="PRINTS" id="PR00038">
    <property type="entry name" value="HTHLUXR"/>
</dbReference>
<comment type="caution">
    <text evidence="8">The sequence shown here is derived from an EMBL/GenBank/DDBJ whole genome shotgun (WGS) entry which is preliminary data.</text>
</comment>
<dbReference type="CDD" id="cd17535">
    <property type="entry name" value="REC_NarL-like"/>
    <property type="match status" value="1"/>
</dbReference>
<feature type="domain" description="HTH luxR-type" evidence="6">
    <location>
        <begin position="148"/>
        <end position="213"/>
    </location>
</feature>
<dbReference type="PROSITE" id="PS50110">
    <property type="entry name" value="RESPONSE_REGULATORY"/>
    <property type="match status" value="1"/>
</dbReference>
<dbReference type="Pfam" id="PF00072">
    <property type="entry name" value="Response_reg"/>
    <property type="match status" value="1"/>
</dbReference>
<evidence type="ECO:0000313" key="8">
    <source>
        <dbReference type="EMBL" id="GAA5172429.1"/>
    </source>
</evidence>
<dbReference type="Gene3D" id="3.40.50.2300">
    <property type="match status" value="1"/>
</dbReference>
<dbReference type="InterPro" id="IPR011006">
    <property type="entry name" value="CheY-like_superfamily"/>
</dbReference>